<dbReference type="EC" id="2.1.1.171" evidence="2"/>
<accession>A0A6J4JQH8</accession>
<name>A0A6J4JQH8_9PROT</name>
<feature type="compositionally biased region" description="Low complexity" evidence="1">
    <location>
        <begin position="1"/>
        <end position="17"/>
    </location>
</feature>
<keyword evidence="2" id="KW-0489">Methyltransferase</keyword>
<proteinExistence type="predicted"/>
<dbReference type="GO" id="GO:0052913">
    <property type="term" value="F:16S rRNA (guanine(966)-N(2))-methyltransferase activity"/>
    <property type="evidence" value="ECO:0007669"/>
    <property type="project" value="UniProtKB-EC"/>
</dbReference>
<feature type="non-terminal residue" evidence="2">
    <location>
        <position position="35"/>
    </location>
</feature>
<reference evidence="2" key="1">
    <citation type="submission" date="2020-02" db="EMBL/GenBank/DDBJ databases">
        <authorList>
            <person name="Meier V. D."/>
        </authorList>
    </citation>
    <scope>NUCLEOTIDE SEQUENCE</scope>
    <source>
        <strain evidence="2">AVDCRST_MAG04</strain>
    </source>
</reference>
<feature type="region of interest" description="Disordered" evidence="1">
    <location>
        <begin position="1"/>
        <end position="35"/>
    </location>
</feature>
<protein>
    <submittedName>
        <fullName evidence="2">16S rRNA (Guanine(966)-N(2))-methyltransferase</fullName>
        <ecNumber evidence="2">2.1.1.171</ecNumber>
    </submittedName>
</protein>
<feature type="compositionally biased region" description="Basic residues" evidence="1">
    <location>
        <begin position="18"/>
        <end position="28"/>
    </location>
</feature>
<organism evidence="2">
    <name type="scientific">uncultured Acetobacteraceae bacterium</name>
    <dbReference type="NCBI Taxonomy" id="169975"/>
    <lineage>
        <taxon>Bacteria</taxon>
        <taxon>Pseudomonadati</taxon>
        <taxon>Pseudomonadota</taxon>
        <taxon>Alphaproteobacteria</taxon>
        <taxon>Acetobacterales</taxon>
        <taxon>Acetobacteraceae</taxon>
        <taxon>environmental samples</taxon>
    </lineage>
</organism>
<keyword evidence="2" id="KW-0808">Transferase</keyword>
<evidence type="ECO:0000313" key="2">
    <source>
        <dbReference type="EMBL" id="CAA9284470.1"/>
    </source>
</evidence>
<evidence type="ECO:0000256" key="1">
    <source>
        <dbReference type="SAM" id="MobiDB-lite"/>
    </source>
</evidence>
<dbReference type="AlphaFoldDB" id="A0A6J4JQH8"/>
<dbReference type="EMBL" id="CADCTL010000300">
    <property type="protein sequence ID" value="CAA9284470.1"/>
    <property type="molecule type" value="Genomic_DNA"/>
</dbReference>
<sequence>CRASLPAGTAAAGSSRRPAPKPARRRAACAKPCST</sequence>
<feature type="non-terminal residue" evidence="2">
    <location>
        <position position="1"/>
    </location>
</feature>
<gene>
    <name evidence="2" type="ORF">AVDCRST_MAG04-4002</name>
</gene>